<evidence type="ECO:0000313" key="4">
    <source>
        <dbReference type="Proteomes" id="UP000308724"/>
    </source>
</evidence>
<evidence type="ECO:0000259" key="2">
    <source>
        <dbReference type="Pfam" id="PF00615"/>
    </source>
</evidence>
<dbReference type="EMBL" id="QZBZ01000270">
    <property type="protein sequence ID" value="TIA31792.1"/>
    <property type="molecule type" value="Genomic_DNA"/>
</dbReference>
<proteinExistence type="predicted"/>
<dbReference type="AlphaFoldDB" id="A0A4T0BK82"/>
<dbReference type="Gene3D" id="1.10.167.10">
    <property type="entry name" value="Regulator of G-protein Signalling 4, domain 2"/>
    <property type="match status" value="1"/>
</dbReference>
<evidence type="ECO:0000256" key="1">
    <source>
        <dbReference type="SAM" id="MobiDB-lite"/>
    </source>
</evidence>
<dbReference type="SUPFAM" id="SSF48097">
    <property type="entry name" value="Regulator of G-protein signaling, RGS"/>
    <property type="match status" value="1"/>
</dbReference>
<name>A0A4T0BK82_AURPU</name>
<dbReference type="InterPro" id="IPR052246">
    <property type="entry name" value="Cell_Polariz_PKAAnc"/>
</dbReference>
<dbReference type="GO" id="GO:0008104">
    <property type="term" value="P:intracellular protein localization"/>
    <property type="evidence" value="ECO:0007669"/>
    <property type="project" value="TreeGrafter"/>
</dbReference>
<dbReference type="InterPro" id="IPR044926">
    <property type="entry name" value="RGS_subdomain_2"/>
</dbReference>
<dbReference type="InterPro" id="IPR016137">
    <property type="entry name" value="RGS"/>
</dbReference>
<accession>A0A4T0BK82</accession>
<evidence type="ECO:0000313" key="3">
    <source>
        <dbReference type="EMBL" id="TIA31792.1"/>
    </source>
</evidence>
<organism evidence="3 4">
    <name type="scientific">Aureobasidium pullulans</name>
    <name type="common">Black yeast</name>
    <name type="synonym">Pullularia pullulans</name>
    <dbReference type="NCBI Taxonomy" id="5580"/>
    <lineage>
        <taxon>Eukaryota</taxon>
        <taxon>Fungi</taxon>
        <taxon>Dikarya</taxon>
        <taxon>Ascomycota</taxon>
        <taxon>Pezizomycotina</taxon>
        <taxon>Dothideomycetes</taxon>
        <taxon>Dothideomycetidae</taxon>
        <taxon>Dothideales</taxon>
        <taxon>Saccotheciaceae</taxon>
        <taxon>Aureobasidium</taxon>
    </lineage>
</organism>
<gene>
    <name evidence="3" type="ORF">D6C78_08676</name>
</gene>
<dbReference type="InterPro" id="IPR036305">
    <property type="entry name" value="RGS_sf"/>
</dbReference>
<dbReference type="PANTHER" id="PTHR13155:SF1">
    <property type="entry name" value="A-KINASE ANCHOR PROTEIN 10, MITOCHONDRIAL"/>
    <property type="match status" value="1"/>
</dbReference>
<dbReference type="Proteomes" id="UP000308724">
    <property type="component" value="Unassembled WGS sequence"/>
</dbReference>
<reference evidence="3 4" key="1">
    <citation type="submission" date="2018-10" db="EMBL/GenBank/DDBJ databases">
        <title>Fifty Aureobasidium pullulans genomes reveal a recombining polyextremotolerant generalist.</title>
        <authorList>
            <person name="Gostincar C."/>
            <person name="Turk M."/>
            <person name="Zajc J."/>
            <person name="Gunde-Cimerman N."/>
        </authorList>
    </citation>
    <scope>NUCLEOTIDE SEQUENCE [LARGE SCALE GENOMIC DNA]</scope>
    <source>
        <strain evidence="3 4">EXF-1645</strain>
    </source>
</reference>
<sequence length="634" mass="70144">MERVQSALDFFGEDGDVISTLPPSTRVAYARDNARLFVGTVINNPSPNINQDAVSIGGLSTINIATMSLLSLTKINLAAVAQASNTLYTCRLQSARLGMEYPSIAALNIDCSNIRVQLKQIENLLQRNGEELVRARFEAEVLEEYQRWLLACRTQFFALNRPLERSGLTNTNDMDKTAFEAKLQCMWASTDVDKICPTIGRLATGIGVLLSAFQSENAIRASRIMNDPETKIILASITNDASFLREPFLTADGSGVVSTRSSVICSETFGFDEMLRDTDLYRKTLSKQAIRFPPKRHQHLSDATAAESVGGGETLTTIDEPEYLKLTSQFGADDIAQRSTSSGYGSDEGTATIDTPTEIDIQANVSSSASLEELTNANAKSDMQLRPQPLQPRSAIASTTTGQKMPLATDKVMGPSPGRKMADNPLAIPRKDYPSLRQILAFQSATPYTFLDFYLYMRDFHRNVAYLDFWCVDVFDVSRYSSLCRHFMRDRTRAILQDSTDDGSLKACFRTYETSATYLKYHRTNADLRVSATKILHTYILPGGEGVLALPNGITDTLLEEVENGRHDPEIFDAAKDYVLQIMERDYFPGFINLGRPLFRLFRKSKNLGPSVNRLVLGGASTATAAATRACTNR</sequence>
<feature type="domain" description="RGS" evidence="2">
    <location>
        <begin position="520"/>
        <end position="592"/>
    </location>
</feature>
<feature type="region of interest" description="Disordered" evidence="1">
    <location>
        <begin position="407"/>
        <end position="426"/>
    </location>
</feature>
<dbReference type="PANTHER" id="PTHR13155">
    <property type="entry name" value="A-KINASE ANCHOR PROTEINS"/>
    <property type="match status" value="1"/>
</dbReference>
<comment type="caution">
    <text evidence="3">The sequence shown here is derived from an EMBL/GenBank/DDBJ whole genome shotgun (WGS) entry which is preliminary data.</text>
</comment>
<dbReference type="GO" id="GO:0005886">
    <property type="term" value="C:plasma membrane"/>
    <property type="evidence" value="ECO:0007669"/>
    <property type="project" value="TreeGrafter"/>
</dbReference>
<protein>
    <recommendedName>
        <fullName evidence="2">RGS domain-containing protein</fullName>
    </recommendedName>
</protein>
<dbReference type="Pfam" id="PF00615">
    <property type="entry name" value="RGS"/>
    <property type="match status" value="1"/>
</dbReference>